<accession>A0A6I4ISS2</accession>
<dbReference type="InterPro" id="IPR009057">
    <property type="entry name" value="Homeodomain-like_sf"/>
</dbReference>
<dbReference type="PROSITE" id="PS50977">
    <property type="entry name" value="HTH_TETR_2"/>
    <property type="match status" value="1"/>
</dbReference>
<dbReference type="RefSeq" id="WP_140998042.1">
    <property type="nucleotide sequence ID" value="NZ_VDCZ01000007.1"/>
</dbReference>
<dbReference type="AlphaFoldDB" id="A0A6I4ISS2"/>
<dbReference type="PANTHER" id="PTHR43479">
    <property type="entry name" value="ACREF/ENVCD OPERON REPRESSOR-RELATED"/>
    <property type="match status" value="1"/>
</dbReference>
<protein>
    <submittedName>
        <fullName evidence="4">TetR family transcriptional regulator</fullName>
    </submittedName>
</protein>
<dbReference type="PANTHER" id="PTHR43479:SF11">
    <property type="entry name" value="ACREF_ENVCD OPERON REPRESSOR-RELATED"/>
    <property type="match status" value="1"/>
</dbReference>
<dbReference type="InterPro" id="IPR050624">
    <property type="entry name" value="HTH-type_Tx_Regulator"/>
</dbReference>
<gene>
    <name evidence="4" type="ORF">GOQ30_10895</name>
</gene>
<dbReference type="Gene3D" id="1.10.357.10">
    <property type="entry name" value="Tetracycline Repressor, domain 2"/>
    <property type="match status" value="1"/>
</dbReference>
<evidence type="ECO:0000313" key="5">
    <source>
        <dbReference type="Proteomes" id="UP000431264"/>
    </source>
</evidence>
<dbReference type="Proteomes" id="UP000431264">
    <property type="component" value="Unassembled WGS sequence"/>
</dbReference>
<feature type="DNA-binding region" description="H-T-H motif" evidence="2">
    <location>
        <begin position="24"/>
        <end position="43"/>
    </location>
</feature>
<proteinExistence type="predicted"/>
<evidence type="ECO:0000256" key="1">
    <source>
        <dbReference type="ARBA" id="ARBA00023125"/>
    </source>
</evidence>
<name>A0A6I4ISS2_9FLAO</name>
<evidence type="ECO:0000259" key="3">
    <source>
        <dbReference type="PROSITE" id="PS50977"/>
    </source>
</evidence>
<dbReference type="GO" id="GO:0003677">
    <property type="term" value="F:DNA binding"/>
    <property type="evidence" value="ECO:0007669"/>
    <property type="project" value="UniProtKB-UniRule"/>
</dbReference>
<dbReference type="OrthoDB" id="881297at2"/>
<dbReference type="Pfam" id="PF00440">
    <property type="entry name" value="TetR_N"/>
    <property type="match status" value="1"/>
</dbReference>
<evidence type="ECO:0000313" key="4">
    <source>
        <dbReference type="EMBL" id="MVO09667.1"/>
    </source>
</evidence>
<dbReference type="SUPFAM" id="SSF46689">
    <property type="entry name" value="Homeodomain-like"/>
    <property type="match status" value="1"/>
</dbReference>
<keyword evidence="1 2" id="KW-0238">DNA-binding</keyword>
<comment type="caution">
    <text evidence="4">The sequence shown here is derived from an EMBL/GenBank/DDBJ whole genome shotgun (WGS) entry which is preliminary data.</text>
</comment>
<sequence length="193" mass="22962">MDRKKEIIEKALTHFLKNGSKIITMDDIANEFRLSKKTLYCLFENKEALITEAIDLLWQNFLEEVAVIKSKEENPLLKIIAIYKVGIENISNINPVFLFSLKKYHPDAMDVYKHYKVFMYENVVRPLLEEAKTKQLIRKDVDVELFHNINFEDIDEKLWKYKVFESYSIPQAIEYFIILKLKGILTKENFDLF</sequence>
<dbReference type="EMBL" id="WQLW01000007">
    <property type="protein sequence ID" value="MVO09667.1"/>
    <property type="molecule type" value="Genomic_DNA"/>
</dbReference>
<evidence type="ECO:0000256" key="2">
    <source>
        <dbReference type="PROSITE-ProRule" id="PRU00335"/>
    </source>
</evidence>
<reference evidence="5" key="1">
    <citation type="submission" date="2019-05" db="EMBL/GenBank/DDBJ databases">
        <title>Flavobacterium profundi sp. nov., isolated from a deep-sea seamount.</title>
        <authorList>
            <person name="Zhang D.-C."/>
        </authorList>
    </citation>
    <scope>NUCLEOTIDE SEQUENCE [LARGE SCALE GENOMIC DNA]</scope>
    <source>
        <strain evidence="5">TP390</strain>
    </source>
</reference>
<dbReference type="InterPro" id="IPR001647">
    <property type="entry name" value="HTH_TetR"/>
</dbReference>
<organism evidence="4 5">
    <name type="scientific">Flavobacterium profundi</name>
    <dbReference type="NCBI Taxonomy" id="1774945"/>
    <lineage>
        <taxon>Bacteria</taxon>
        <taxon>Pseudomonadati</taxon>
        <taxon>Bacteroidota</taxon>
        <taxon>Flavobacteriia</taxon>
        <taxon>Flavobacteriales</taxon>
        <taxon>Flavobacteriaceae</taxon>
        <taxon>Flavobacterium</taxon>
    </lineage>
</organism>
<keyword evidence="5" id="KW-1185">Reference proteome</keyword>
<feature type="domain" description="HTH tetR-type" evidence="3">
    <location>
        <begin position="1"/>
        <end position="61"/>
    </location>
</feature>